<comment type="catalytic activity">
    <reaction evidence="3">
        <text>2 GTP = 3',3'-c-di-GMP + 2 diphosphate</text>
        <dbReference type="Rhea" id="RHEA:24898"/>
        <dbReference type="ChEBI" id="CHEBI:33019"/>
        <dbReference type="ChEBI" id="CHEBI:37565"/>
        <dbReference type="ChEBI" id="CHEBI:58805"/>
        <dbReference type="EC" id="2.7.7.65"/>
    </reaction>
</comment>
<name>A0A368HIV9_9GAMM</name>
<dbReference type="SMART" id="SM00267">
    <property type="entry name" value="GGDEF"/>
    <property type="match status" value="1"/>
</dbReference>
<dbReference type="SUPFAM" id="SSF55073">
    <property type="entry name" value="Nucleotide cyclase"/>
    <property type="match status" value="1"/>
</dbReference>
<dbReference type="InterPro" id="IPR050469">
    <property type="entry name" value="Diguanylate_Cyclase"/>
</dbReference>
<protein>
    <recommendedName>
        <fullName evidence="2">diguanylate cyclase</fullName>
        <ecNumber evidence="2">2.7.7.65</ecNumber>
    </recommendedName>
</protein>
<dbReference type="InterPro" id="IPR043128">
    <property type="entry name" value="Rev_trsase/Diguanyl_cyclase"/>
</dbReference>
<gene>
    <name evidence="6" type="ORF">C4900_06315</name>
</gene>
<proteinExistence type="predicted"/>
<evidence type="ECO:0000313" key="7">
    <source>
        <dbReference type="Proteomes" id="UP000253250"/>
    </source>
</evidence>
<dbReference type="PANTHER" id="PTHR45138">
    <property type="entry name" value="REGULATORY COMPONENTS OF SENSORY TRANSDUCTION SYSTEM"/>
    <property type="match status" value="1"/>
</dbReference>
<evidence type="ECO:0000313" key="6">
    <source>
        <dbReference type="EMBL" id="RCN59312.1"/>
    </source>
</evidence>
<dbReference type="InterPro" id="IPR000160">
    <property type="entry name" value="GGDEF_dom"/>
</dbReference>
<dbReference type="GO" id="GO:1902201">
    <property type="term" value="P:negative regulation of bacterial-type flagellum-dependent cell motility"/>
    <property type="evidence" value="ECO:0007669"/>
    <property type="project" value="TreeGrafter"/>
</dbReference>
<dbReference type="Pfam" id="PF17158">
    <property type="entry name" value="MASE4"/>
    <property type="match status" value="1"/>
</dbReference>
<evidence type="ECO:0000256" key="3">
    <source>
        <dbReference type="ARBA" id="ARBA00034247"/>
    </source>
</evidence>
<dbReference type="InterPro" id="IPR029787">
    <property type="entry name" value="Nucleotide_cyclase"/>
</dbReference>
<dbReference type="CDD" id="cd01949">
    <property type="entry name" value="GGDEF"/>
    <property type="match status" value="1"/>
</dbReference>
<feature type="transmembrane region" description="Helical" evidence="4">
    <location>
        <begin position="273"/>
        <end position="296"/>
    </location>
</feature>
<feature type="transmembrane region" description="Helical" evidence="4">
    <location>
        <begin position="207"/>
        <end position="227"/>
    </location>
</feature>
<dbReference type="PROSITE" id="PS50887">
    <property type="entry name" value="GGDEF"/>
    <property type="match status" value="1"/>
</dbReference>
<dbReference type="EMBL" id="PSYR01000001">
    <property type="protein sequence ID" value="RCN59312.1"/>
    <property type="molecule type" value="Genomic_DNA"/>
</dbReference>
<sequence length="556" mass="60017">MRRGGAWRKSLGARPAWARLGQVLRVAVHQRRRCSSGNRRMRDCALGGASRCEEVPLRLLAGTGYARIIGGLCRDYQGTRNRGYEMGQDGEEYLVLTLGQAPATASVRMAAAAIIGTLAVVTLVVATHARAPMLILPGFLPALAPLTALADMLTAYLLWGQARAGEEPALALLAVTYLGSAVLVAANAWLFPAAFFVARGRMGEASAWLWVFWHALFAGGVTAYGLYPAAWSRPANFPRVARRSAGIMAILVVVAVTLARSGSLPALVGSARFHVPAFLMALMPVAMVLAMVALAYGRRARTVLDTWLFVAMAGIWCDAALMHRGAGRFSVGWYAAHAVSLAASLAVLLGCLAEVNRLYGRLVWREARMNHANAHLRAVNSELSTIAERDALTQLLNRRAVFQHLSEHFEAWRLGDAPFGILMIDLDHFKMINDERGHLAGDEVLAQVAARLRMTVRRSDVVGRYGGEEFLVVLPGTGAQGVRATAAKLLEAVRSTPFGYQDRLIPVTVSIGATCVDDKDADADSIIARADRALYAAKRDGRDRQVWADPAADQCA</sequence>
<feature type="transmembrane region" description="Helical" evidence="4">
    <location>
        <begin position="109"/>
        <end position="129"/>
    </location>
</feature>
<keyword evidence="4" id="KW-1133">Transmembrane helix</keyword>
<feature type="transmembrane region" description="Helical" evidence="4">
    <location>
        <begin position="334"/>
        <end position="355"/>
    </location>
</feature>
<dbReference type="EC" id="2.7.7.65" evidence="2"/>
<dbReference type="InterPro" id="IPR033424">
    <property type="entry name" value="MASE4"/>
</dbReference>
<feature type="domain" description="GGDEF" evidence="5">
    <location>
        <begin position="417"/>
        <end position="550"/>
    </location>
</feature>
<evidence type="ECO:0000256" key="2">
    <source>
        <dbReference type="ARBA" id="ARBA00012528"/>
    </source>
</evidence>
<dbReference type="FunFam" id="3.30.70.270:FF:000001">
    <property type="entry name" value="Diguanylate cyclase domain protein"/>
    <property type="match status" value="1"/>
</dbReference>
<evidence type="ECO:0000256" key="1">
    <source>
        <dbReference type="ARBA" id="ARBA00001946"/>
    </source>
</evidence>
<dbReference type="PANTHER" id="PTHR45138:SF9">
    <property type="entry name" value="DIGUANYLATE CYCLASE DGCM-RELATED"/>
    <property type="match status" value="1"/>
</dbReference>
<dbReference type="NCBIfam" id="TIGR00254">
    <property type="entry name" value="GGDEF"/>
    <property type="match status" value="1"/>
</dbReference>
<dbReference type="GO" id="GO:0043709">
    <property type="term" value="P:cell adhesion involved in single-species biofilm formation"/>
    <property type="evidence" value="ECO:0007669"/>
    <property type="project" value="TreeGrafter"/>
</dbReference>
<evidence type="ECO:0000259" key="5">
    <source>
        <dbReference type="PROSITE" id="PS50887"/>
    </source>
</evidence>
<feature type="transmembrane region" description="Helical" evidence="4">
    <location>
        <begin position="247"/>
        <end position="267"/>
    </location>
</feature>
<comment type="cofactor">
    <cofactor evidence="1">
        <name>Mg(2+)</name>
        <dbReference type="ChEBI" id="CHEBI:18420"/>
    </cofactor>
</comment>
<dbReference type="AlphaFoldDB" id="A0A368HIV9"/>
<evidence type="ECO:0000256" key="4">
    <source>
        <dbReference type="SAM" id="Phobius"/>
    </source>
</evidence>
<comment type="caution">
    <text evidence="6">The sequence shown here is derived from an EMBL/GenBank/DDBJ whole genome shotgun (WGS) entry which is preliminary data.</text>
</comment>
<keyword evidence="4" id="KW-0472">Membrane</keyword>
<accession>A0A368HIV9</accession>
<organism evidence="6 7">
    <name type="scientific">Acidiferrobacter thiooxydans</name>
    <dbReference type="NCBI Taxonomy" id="163359"/>
    <lineage>
        <taxon>Bacteria</taxon>
        <taxon>Pseudomonadati</taxon>
        <taxon>Pseudomonadota</taxon>
        <taxon>Gammaproteobacteria</taxon>
        <taxon>Acidiferrobacterales</taxon>
        <taxon>Acidiferrobacteraceae</taxon>
        <taxon>Acidiferrobacter</taxon>
    </lineage>
</organism>
<dbReference type="Pfam" id="PF00990">
    <property type="entry name" value="GGDEF"/>
    <property type="match status" value="1"/>
</dbReference>
<dbReference type="GO" id="GO:0052621">
    <property type="term" value="F:diguanylate cyclase activity"/>
    <property type="evidence" value="ECO:0007669"/>
    <property type="project" value="UniProtKB-EC"/>
</dbReference>
<dbReference type="Gene3D" id="3.30.70.270">
    <property type="match status" value="1"/>
</dbReference>
<feature type="transmembrane region" description="Helical" evidence="4">
    <location>
        <begin position="170"/>
        <end position="195"/>
    </location>
</feature>
<keyword evidence="4" id="KW-0812">Transmembrane</keyword>
<feature type="transmembrane region" description="Helical" evidence="4">
    <location>
        <begin position="135"/>
        <end position="158"/>
    </location>
</feature>
<feature type="transmembrane region" description="Helical" evidence="4">
    <location>
        <begin position="303"/>
        <end position="322"/>
    </location>
</feature>
<dbReference type="GO" id="GO:0005886">
    <property type="term" value="C:plasma membrane"/>
    <property type="evidence" value="ECO:0007669"/>
    <property type="project" value="TreeGrafter"/>
</dbReference>
<keyword evidence="7" id="KW-1185">Reference proteome</keyword>
<dbReference type="Proteomes" id="UP000253250">
    <property type="component" value="Unassembled WGS sequence"/>
</dbReference>
<reference evidence="6 7" key="1">
    <citation type="submission" date="2018-02" db="EMBL/GenBank/DDBJ databases">
        <title>Insights into the biology of acidophilic members of the Acidiferrobacteraceae family derived from comparative genomic analyses.</title>
        <authorList>
            <person name="Issotta F."/>
            <person name="Thyssen C."/>
            <person name="Mena C."/>
            <person name="Moya A."/>
            <person name="Bellenberg S."/>
            <person name="Sproer C."/>
            <person name="Covarrubias P.C."/>
            <person name="Sand W."/>
            <person name="Quatrini R."/>
            <person name="Vera M."/>
        </authorList>
    </citation>
    <scope>NUCLEOTIDE SEQUENCE [LARGE SCALE GENOMIC DNA]</scope>
    <source>
        <strain evidence="7">m-1</strain>
    </source>
</reference>